<keyword evidence="1" id="KW-0812">Transmembrane</keyword>
<evidence type="ECO:0000256" key="1">
    <source>
        <dbReference type="SAM" id="Phobius"/>
    </source>
</evidence>
<keyword evidence="1" id="KW-1133">Transmembrane helix</keyword>
<reference evidence="3" key="1">
    <citation type="submission" date="2015-07" db="EMBL/GenBank/DDBJ databases">
        <title>Fjat-14205 dsm 2895.</title>
        <authorList>
            <person name="Liu B."/>
            <person name="Wang J."/>
            <person name="Zhu Y."/>
            <person name="Liu G."/>
            <person name="Chen Q."/>
            <person name="Chen Z."/>
            <person name="Lan J."/>
            <person name="Che J."/>
            <person name="Ge C."/>
            <person name="Shi H."/>
            <person name="Pan Z."/>
            <person name="Liu X."/>
        </authorList>
    </citation>
    <scope>NUCLEOTIDE SEQUENCE [LARGE SCALE GENOMIC DNA]</scope>
    <source>
        <strain evidence="3">DSM 25560</strain>
    </source>
</reference>
<dbReference type="RefSeq" id="WP_053582111.1">
    <property type="nucleotide sequence ID" value="NZ_LGRV01000001.1"/>
</dbReference>
<gene>
    <name evidence="2" type="ORF">AEA09_01265</name>
</gene>
<evidence type="ECO:0000313" key="2">
    <source>
        <dbReference type="EMBL" id="KOS71648.1"/>
    </source>
</evidence>
<protein>
    <submittedName>
        <fullName evidence="2">Uncharacterized protein</fullName>
    </submittedName>
</protein>
<sequence length="241" mass="27894">MTTLMIVLPLLFIVLFMLVVLKILKVLKNRMKIHWTPKHIFAVVTGYIAFGLLAFLYLSFFSETTLTTLSSEEIQKLQQVTEDIHRYDEENDSSFLTETYKKKSWQFEFEGDVIPVAVNEGSNWLNSDIRLRYNDDIEHGSIVLSYYQFPVIIEGLDLADEVPPPNVYMSEQQLIIESTSEHSISYNRVNASIAILDFNRIDHTETEKMESVNYQYPSVLLIEVARSTDLEDLQGRINIIN</sequence>
<evidence type="ECO:0000313" key="3">
    <source>
        <dbReference type="Proteomes" id="UP000050668"/>
    </source>
</evidence>
<dbReference type="Proteomes" id="UP000050668">
    <property type="component" value="Unassembled WGS sequence"/>
</dbReference>
<name>A0ABR5K5Y6_9BACI</name>
<feature type="transmembrane region" description="Helical" evidence="1">
    <location>
        <begin position="6"/>
        <end position="27"/>
    </location>
</feature>
<dbReference type="EMBL" id="LGRV01000001">
    <property type="protein sequence ID" value="KOS71648.1"/>
    <property type="molecule type" value="Genomic_DNA"/>
</dbReference>
<feature type="transmembrane region" description="Helical" evidence="1">
    <location>
        <begin position="39"/>
        <end position="60"/>
    </location>
</feature>
<comment type="caution">
    <text evidence="2">The sequence shown here is derived from an EMBL/GenBank/DDBJ whole genome shotgun (WGS) entry which is preliminary data.</text>
</comment>
<keyword evidence="3" id="KW-1185">Reference proteome</keyword>
<proteinExistence type="predicted"/>
<accession>A0ABR5K5Y6</accession>
<organism evidence="2 3">
    <name type="scientific">Lysinibacillus contaminans</name>
    <dbReference type="NCBI Taxonomy" id="1293441"/>
    <lineage>
        <taxon>Bacteria</taxon>
        <taxon>Bacillati</taxon>
        <taxon>Bacillota</taxon>
        <taxon>Bacilli</taxon>
        <taxon>Bacillales</taxon>
        <taxon>Bacillaceae</taxon>
        <taxon>Lysinibacillus</taxon>
    </lineage>
</organism>
<keyword evidence="1" id="KW-0472">Membrane</keyword>